<proteinExistence type="predicted"/>
<name>A0A8S4F7R1_PLUXY</name>
<organism evidence="1 2">
    <name type="scientific">Plutella xylostella</name>
    <name type="common">Diamondback moth</name>
    <name type="synonym">Plutella maculipennis</name>
    <dbReference type="NCBI Taxonomy" id="51655"/>
    <lineage>
        <taxon>Eukaryota</taxon>
        <taxon>Metazoa</taxon>
        <taxon>Ecdysozoa</taxon>
        <taxon>Arthropoda</taxon>
        <taxon>Hexapoda</taxon>
        <taxon>Insecta</taxon>
        <taxon>Pterygota</taxon>
        <taxon>Neoptera</taxon>
        <taxon>Endopterygota</taxon>
        <taxon>Lepidoptera</taxon>
        <taxon>Glossata</taxon>
        <taxon>Ditrysia</taxon>
        <taxon>Yponomeutoidea</taxon>
        <taxon>Plutellidae</taxon>
        <taxon>Plutella</taxon>
    </lineage>
</organism>
<dbReference type="EMBL" id="CAJHNJ030000028">
    <property type="protein sequence ID" value="CAG9123045.1"/>
    <property type="molecule type" value="Genomic_DNA"/>
</dbReference>
<gene>
    <name evidence="1" type="ORF">PLXY2_LOCUS7860</name>
</gene>
<evidence type="ECO:0000313" key="2">
    <source>
        <dbReference type="Proteomes" id="UP000653454"/>
    </source>
</evidence>
<protein>
    <submittedName>
        <fullName evidence="1">(diamondback moth) hypothetical protein</fullName>
    </submittedName>
</protein>
<sequence length="261" mass="27840">MYSDVAVFKSSQKQCREEDPEEELTPKSVALRLGTRSSMQIIETNSYKIVEQSCHITHIIFTSFEDTTEIHSHEDIKFVTVLCSLALASAGQVREKRGFLSGLHSYAPAVSYSAPAVSYASYSAAPSYSYSAAPSYSYSAAPAVSYSAPAVSYSAPAVSYSAPAVSYSTPAISYSAPAVSYSAPAVSYASYSAAPSYSYSAPAVSYAPRLVAVKRVVNVNKVVSVPQVVKVNKLVSVPQVVVEKKLVSAPSYAPAYSSPQW</sequence>
<keyword evidence="2" id="KW-1185">Reference proteome</keyword>
<dbReference type="Proteomes" id="UP000653454">
    <property type="component" value="Unassembled WGS sequence"/>
</dbReference>
<dbReference type="AlphaFoldDB" id="A0A8S4F7R1"/>
<accession>A0A8S4F7R1</accession>
<evidence type="ECO:0000313" key="1">
    <source>
        <dbReference type="EMBL" id="CAG9123045.1"/>
    </source>
</evidence>
<reference evidence="1" key="1">
    <citation type="submission" date="2020-11" db="EMBL/GenBank/DDBJ databases">
        <authorList>
            <person name="Whiteford S."/>
        </authorList>
    </citation>
    <scope>NUCLEOTIDE SEQUENCE</scope>
</reference>
<comment type="caution">
    <text evidence="1">The sequence shown here is derived from an EMBL/GenBank/DDBJ whole genome shotgun (WGS) entry which is preliminary data.</text>
</comment>